<protein>
    <recommendedName>
        <fullName evidence="4">Tyr recombinase domain-containing protein</fullName>
    </recommendedName>
</protein>
<dbReference type="InterPro" id="IPR011010">
    <property type="entry name" value="DNA_brk_join_enz"/>
</dbReference>
<name>A0ABN8QZA3_9CNID</name>
<gene>
    <name evidence="2" type="ORF">PEVE_00007618</name>
</gene>
<dbReference type="InterPro" id="IPR052787">
    <property type="entry name" value="MAVS"/>
</dbReference>
<dbReference type="EMBL" id="CALNXI010001506">
    <property type="protein sequence ID" value="CAH3170923.1"/>
    <property type="molecule type" value="Genomic_DNA"/>
</dbReference>
<dbReference type="SUPFAM" id="SSF56349">
    <property type="entry name" value="DNA breaking-rejoining enzymes"/>
    <property type="match status" value="1"/>
</dbReference>
<evidence type="ECO:0000256" key="1">
    <source>
        <dbReference type="ARBA" id="ARBA00023172"/>
    </source>
</evidence>
<dbReference type="PANTHER" id="PTHR21446">
    <property type="entry name" value="DUF3504 DOMAIN-CONTAINING PROTEIN"/>
    <property type="match status" value="1"/>
</dbReference>
<evidence type="ECO:0000313" key="3">
    <source>
        <dbReference type="Proteomes" id="UP001159427"/>
    </source>
</evidence>
<feature type="non-terminal residue" evidence="2">
    <location>
        <position position="219"/>
    </location>
</feature>
<organism evidence="2 3">
    <name type="scientific">Porites evermanni</name>
    <dbReference type="NCBI Taxonomy" id="104178"/>
    <lineage>
        <taxon>Eukaryota</taxon>
        <taxon>Metazoa</taxon>
        <taxon>Cnidaria</taxon>
        <taxon>Anthozoa</taxon>
        <taxon>Hexacorallia</taxon>
        <taxon>Scleractinia</taxon>
        <taxon>Fungiina</taxon>
        <taxon>Poritidae</taxon>
        <taxon>Porites</taxon>
    </lineage>
</organism>
<proteinExistence type="predicted"/>
<sequence length="219" mass="24731">MFFGWRARDENHRVKYGDIKIKCEDGPEGREYAEWIIERGSKTRTGEHEFGPDRTFNPKMFATDGPRCPVKILKEYLARRPPEMATTGKNSLGSFMKSMREAAGLSEKHTNHSVRRTMISTLRKQNVEPLNIIALAGQRNLKSLDSYSSTSTKQQKDMSLKLSCYVEGEERHKSVAKSQVMTPKQRGENGGNNLFSGAVFNYCNFTFTPAEAGFSCDNA</sequence>
<evidence type="ECO:0000313" key="2">
    <source>
        <dbReference type="EMBL" id="CAH3170923.1"/>
    </source>
</evidence>
<dbReference type="Proteomes" id="UP001159427">
    <property type="component" value="Unassembled WGS sequence"/>
</dbReference>
<keyword evidence="3" id="KW-1185">Reference proteome</keyword>
<comment type="caution">
    <text evidence="2">The sequence shown here is derived from an EMBL/GenBank/DDBJ whole genome shotgun (WGS) entry which is preliminary data.</text>
</comment>
<dbReference type="InterPro" id="IPR013762">
    <property type="entry name" value="Integrase-like_cat_sf"/>
</dbReference>
<keyword evidence="1" id="KW-0233">DNA recombination</keyword>
<reference evidence="2 3" key="1">
    <citation type="submission" date="2022-05" db="EMBL/GenBank/DDBJ databases">
        <authorList>
            <consortium name="Genoscope - CEA"/>
            <person name="William W."/>
        </authorList>
    </citation>
    <scope>NUCLEOTIDE SEQUENCE [LARGE SCALE GENOMIC DNA]</scope>
</reference>
<accession>A0ABN8QZA3</accession>
<dbReference type="PANTHER" id="PTHR21446:SF12">
    <property type="entry name" value="POTASSIUM CHANNEL TETRAMERIZATION DOMAIN CONTAINING 1"/>
    <property type="match status" value="1"/>
</dbReference>
<dbReference type="Gene3D" id="1.10.443.10">
    <property type="entry name" value="Intergrase catalytic core"/>
    <property type="match status" value="1"/>
</dbReference>
<evidence type="ECO:0008006" key="4">
    <source>
        <dbReference type="Google" id="ProtNLM"/>
    </source>
</evidence>